<evidence type="ECO:0000256" key="3">
    <source>
        <dbReference type="ARBA" id="ARBA00005842"/>
    </source>
</evidence>
<proteinExistence type="inferred from homology"/>
<dbReference type="EMBL" id="JHAC01000025">
    <property type="protein sequence ID" value="EYB68207.1"/>
    <property type="molecule type" value="Genomic_DNA"/>
</dbReference>
<protein>
    <recommendedName>
        <fullName evidence="10">tRNA dimethylallyltransferase</fullName>
        <ecNumber evidence="10">2.5.1.75</ecNumber>
    </recommendedName>
    <alternativeName>
        <fullName evidence="10">Dimethylallyl diphosphate:tRNA dimethylallyltransferase</fullName>
        <shortName evidence="10">DMAPP:tRNA dimethylallyltransferase</shortName>
        <shortName evidence="10">DMATase</shortName>
    </alternativeName>
    <alternativeName>
        <fullName evidence="10">Isopentenyl-diphosphate:tRNA isopentenyltransferase</fullName>
        <shortName evidence="10">IPP transferase</shortName>
        <shortName evidence="10">IPPT</shortName>
        <shortName evidence="10">IPTase</shortName>
    </alternativeName>
</protein>
<dbReference type="RefSeq" id="WP_152544856.1">
    <property type="nucleotide sequence ID" value="NZ_JHAC01000025.1"/>
</dbReference>
<evidence type="ECO:0000256" key="9">
    <source>
        <dbReference type="ARBA" id="ARBA00049563"/>
    </source>
</evidence>
<evidence type="ECO:0000256" key="10">
    <source>
        <dbReference type="HAMAP-Rule" id="MF_00185"/>
    </source>
</evidence>
<comment type="similarity">
    <text evidence="3 10 13">Belongs to the IPP transferase family.</text>
</comment>
<evidence type="ECO:0000256" key="5">
    <source>
        <dbReference type="ARBA" id="ARBA00022694"/>
    </source>
</evidence>
<comment type="function">
    <text evidence="2 10 12">Catalyzes the transfer of a dimethylallyl group onto the adenine at position 37 in tRNAs that read codons beginning with uridine, leading to the formation of N6-(dimethylallyl)adenosine (i(6)A).</text>
</comment>
<sequence length="303" mass="32721">MTCVPILTAPTAAGKTALALRLARQFGLEVVAADAFTVYRGLDIGTAKPTPAERAQVPHHLLDVADVTEDYDVARYVREAETAIKAVLARGRLPLVVGGTGFYLSALLRGLPLTPPADPCLRAEVEADLAARGLDALLAEVQAARPAEAARLERNPRRVVRALEVYRRTGKFPGEFGYSPPAFRTRVFAFTRPWPELEARTAARVDAMLAQGWPQEAAWLAAQVSPEQTPRPTAWQALGYREALAVHAGTLAPEEAARRITLATRQYAKRQLTWTRTQLDAAPLAADEVAGTLAAFLADSTAP</sequence>
<dbReference type="AlphaFoldDB" id="A0A016QQP7"/>
<keyword evidence="5 10" id="KW-0819">tRNA processing</keyword>
<evidence type="ECO:0000256" key="7">
    <source>
        <dbReference type="ARBA" id="ARBA00022840"/>
    </source>
</evidence>
<comment type="caution">
    <text evidence="14">The sequence shown here is derived from an EMBL/GenBank/DDBJ whole genome shotgun (WGS) entry which is preliminary data.</text>
</comment>
<dbReference type="GO" id="GO:0006400">
    <property type="term" value="P:tRNA modification"/>
    <property type="evidence" value="ECO:0007669"/>
    <property type="project" value="TreeGrafter"/>
</dbReference>
<dbReference type="HAMAP" id="MF_00185">
    <property type="entry name" value="IPP_trans"/>
    <property type="match status" value="1"/>
</dbReference>
<keyword evidence="7 10" id="KW-0067">ATP-binding</keyword>
<dbReference type="InterPro" id="IPR039657">
    <property type="entry name" value="Dimethylallyltransferase"/>
</dbReference>
<dbReference type="GO" id="GO:0052381">
    <property type="term" value="F:tRNA dimethylallyltransferase activity"/>
    <property type="evidence" value="ECO:0007669"/>
    <property type="project" value="UniProtKB-UniRule"/>
</dbReference>
<evidence type="ECO:0000256" key="12">
    <source>
        <dbReference type="RuleBase" id="RU003784"/>
    </source>
</evidence>
<comment type="caution">
    <text evidence="10">Lacks conserved residue(s) required for the propagation of feature annotation.</text>
</comment>
<dbReference type="Gene3D" id="3.40.50.300">
    <property type="entry name" value="P-loop containing nucleotide triphosphate hydrolases"/>
    <property type="match status" value="1"/>
</dbReference>
<gene>
    <name evidence="10 14" type="primary">miaA</name>
    <name evidence="14" type="ORF">DEIPH_ctg025orf0045</name>
</gene>
<evidence type="ECO:0000256" key="13">
    <source>
        <dbReference type="RuleBase" id="RU003785"/>
    </source>
</evidence>
<keyword evidence="4 10" id="KW-0808">Transferase</keyword>
<dbReference type="Proteomes" id="UP000020492">
    <property type="component" value="Unassembled WGS sequence"/>
</dbReference>
<keyword evidence="8 10" id="KW-0460">Magnesium</keyword>
<dbReference type="SUPFAM" id="SSF52540">
    <property type="entry name" value="P-loop containing nucleoside triphosphate hydrolases"/>
    <property type="match status" value="1"/>
</dbReference>
<evidence type="ECO:0000256" key="4">
    <source>
        <dbReference type="ARBA" id="ARBA00022679"/>
    </source>
</evidence>
<comment type="catalytic activity">
    <reaction evidence="9 10 11">
        <text>adenosine(37) in tRNA + dimethylallyl diphosphate = N(6)-dimethylallyladenosine(37) in tRNA + diphosphate</text>
        <dbReference type="Rhea" id="RHEA:26482"/>
        <dbReference type="Rhea" id="RHEA-COMP:10162"/>
        <dbReference type="Rhea" id="RHEA-COMP:10375"/>
        <dbReference type="ChEBI" id="CHEBI:33019"/>
        <dbReference type="ChEBI" id="CHEBI:57623"/>
        <dbReference type="ChEBI" id="CHEBI:74411"/>
        <dbReference type="ChEBI" id="CHEBI:74415"/>
        <dbReference type="EC" id="2.5.1.75"/>
    </reaction>
</comment>
<comment type="subunit">
    <text evidence="10">Monomer.</text>
</comment>
<dbReference type="EC" id="2.5.1.75" evidence="10"/>
<feature type="site" description="Interaction with substrate tRNA" evidence="10">
    <location>
        <position position="100"/>
    </location>
</feature>
<dbReference type="eggNOG" id="COG0324">
    <property type="taxonomic scope" value="Bacteria"/>
</dbReference>
<dbReference type="PANTHER" id="PTHR11088:SF60">
    <property type="entry name" value="TRNA DIMETHYLALLYLTRANSFERASE"/>
    <property type="match status" value="1"/>
</dbReference>
<evidence type="ECO:0000256" key="8">
    <source>
        <dbReference type="ARBA" id="ARBA00022842"/>
    </source>
</evidence>
<dbReference type="Gene3D" id="1.10.20.140">
    <property type="match status" value="1"/>
</dbReference>
<name>A0A016QQP7_9DEIO</name>
<evidence type="ECO:0000313" key="15">
    <source>
        <dbReference type="Proteomes" id="UP000020492"/>
    </source>
</evidence>
<comment type="cofactor">
    <cofactor evidence="1 10">
        <name>Mg(2+)</name>
        <dbReference type="ChEBI" id="CHEBI:18420"/>
    </cofactor>
</comment>
<evidence type="ECO:0000313" key="14">
    <source>
        <dbReference type="EMBL" id="EYB68207.1"/>
    </source>
</evidence>
<keyword evidence="6 10" id="KW-0547">Nucleotide-binding</keyword>
<keyword evidence="15" id="KW-1185">Reference proteome</keyword>
<evidence type="ECO:0000256" key="11">
    <source>
        <dbReference type="RuleBase" id="RU003783"/>
    </source>
</evidence>
<dbReference type="GO" id="GO:0005524">
    <property type="term" value="F:ATP binding"/>
    <property type="evidence" value="ECO:0007669"/>
    <property type="project" value="UniProtKB-UniRule"/>
</dbReference>
<accession>A0A016QQP7</accession>
<dbReference type="InterPro" id="IPR018022">
    <property type="entry name" value="IPT"/>
</dbReference>
<dbReference type="PANTHER" id="PTHR11088">
    <property type="entry name" value="TRNA DIMETHYLALLYLTRANSFERASE"/>
    <property type="match status" value="1"/>
</dbReference>
<evidence type="ECO:0000256" key="2">
    <source>
        <dbReference type="ARBA" id="ARBA00003213"/>
    </source>
</evidence>
<evidence type="ECO:0000256" key="1">
    <source>
        <dbReference type="ARBA" id="ARBA00001946"/>
    </source>
</evidence>
<dbReference type="PATRIC" id="fig|1476583.3.peg.1550"/>
<dbReference type="STRING" id="1476583.DEIPH_ctg025orf0045"/>
<feature type="binding site" evidence="10">
    <location>
        <begin position="11"/>
        <end position="16"/>
    </location>
    <ligand>
        <name>substrate</name>
    </ligand>
</feature>
<feature type="binding site" evidence="10">
    <location>
        <begin position="9"/>
        <end position="16"/>
    </location>
    <ligand>
        <name>ATP</name>
        <dbReference type="ChEBI" id="CHEBI:30616"/>
    </ligand>
</feature>
<dbReference type="Pfam" id="PF01715">
    <property type="entry name" value="IPPT"/>
    <property type="match status" value="1"/>
</dbReference>
<organism evidence="14 15">
    <name type="scientific">Deinococcus phoenicis</name>
    <dbReference type="NCBI Taxonomy" id="1476583"/>
    <lineage>
        <taxon>Bacteria</taxon>
        <taxon>Thermotogati</taxon>
        <taxon>Deinococcota</taxon>
        <taxon>Deinococci</taxon>
        <taxon>Deinococcales</taxon>
        <taxon>Deinococcaceae</taxon>
        <taxon>Deinococcus</taxon>
    </lineage>
</organism>
<evidence type="ECO:0000256" key="6">
    <source>
        <dbReference type="ARBA" id="ARBA00022741"/>
    </source>
</evidence>
<dbReference type="NCBIfam" id="TIGR00174">
    <property type="entry name" value="miaA"/>
    <property type="match status" value="1"/>
</dbReference>
<dbReference type="InterPro" id="IPR027417">
    <property type="entry name" value="P-loop_NTPase"/>
</dbReference>
<dbReference type="OrthoDB" id="9776390at2"/>
<feature type="site" description="Interaction with substrate tRNA" evidence="10">
    <location>
        <position position="122"/>
    </location>
</feature>
<reference evidence="14 15" key="1">
    <citation type="submission" date="2014-03" db="EMBL/GenBank/DDBJ databases">
        <title>Draft genome sequence of Deinococcus phoenicis 1P10ME.</title>
        <authorList>
            <person name="Stepanov V.G."/>
            <person name="Vaishampayan P."/>
            <person name="Venkateswaran K."/>
            <person name="Fox G.E."/>
        </authorList>
    </citation>
    <scope>NUCLEOTIDE SEQUENCE [LARGE SCALE GENOMIC DNA]</scope>
    <source>
        <strain evidence="14 15">1P10ME</strain>
    </source>
</reference>